<dbReference type="RefSeq" id="WP_248633714.1">
    <property type="nucleotide sequence ID" value="NZ_JALPTH010000009.1"/>
</dbReference>
<evidence type="ECO:0000313" key="2">
    <source>
        <dbReference type="EMBL" id="MCK8678127.1"/>
    </source>
</evidence>
<sequence length="260" mass="27496">MTTSLTVHDVPLTLNDQGTGRPVLLLHGGGGPATVQPWADRLAASHDVRVLTPVHPGFAGTPRPAPLTSIRDLAALYTALLEQLDLREVTVVGNSLGGWTAAEMALLASERCTGHVIVDGVGIEVPGHPIADFFSLTPAEVAARSFADPATYFVDPASLPQSVRDTLPGNRAALALYGGPSMSDATLLDRLSDARSQVLVVWGEADRICHPDYGRAYADAIPGAAFSLIPEAGHLPQIERPEHLTTLVRDFLARPQARTA</sequence>
<reference evidence="2 3" key="1">
    <citation type="submission" date="2022-04" db="EMBL/GenBank/DDBJ databases">
        <title>Streptomyces sp. nov. LCR6-01 isolated from Lichen of Dirinaria sp.</title>
        <authorList>
            <person name="Kanchanasin P."/>
            <person name="Tanasupawat S."/>
            <person name="Phongsopitanun W."/>
        </authorList>
    </citation>
    <scope>NUCLEOTIDE SEQUENCE [LARGE SCALE GENOMIC DNA]</scope>
    <source>
        <strain evidence="2 3">LCR6-01</strain>
    </source>
</reference>
<comment type="caution">
    <text evidence="2">The sequence shown here is derived from an EMBL/GenBank/DDBJ whole genome shotgun (WGS) entry which is preliminary data.</text>
</comment>
<organism evidence="2 3">
    <name type="scientific">Streptomyces lichenis</name>
    <dbReference type="NCBI Taxonomy" id="2306967"/>
    <lineage>
        <taxon>Bacteria</taxon>
        <taxon>Bacillati</taxon>
        <taxon>Actinomycetota</taxon>
        <taxon>Actinomycetes</taxon>
        <taxon>Kitasatosporales</taxon>
        <taxon>Streptomycetaceae</taxon>
        <taxon>Streptomyces</taxon>
    </lineage>
</organism>
<feature type="domain" description="AB hydrolase-1" evidence="1">
    <location>
        <begin position="23"/>
        <end position="242"/>
    </location>
</feature>
<dbReference type="GO" id="GO:0016787">
    <property type="term" value="F:hydrolase activity"/>
    <property type="evidence" value="ECO:0007669"/>
    <property type="project" value="UniProtKB-KW"/>
</dbReference>
<dbReference type="Gene3D" id="3.40.50.1820">
    <property type="entry name" value="alpha/beta hydrolase"/>
    <property type="match status" value="1"/>
</dbReference>
<dbReference type="Proteomes" id="UP001522868">
    <property type="component" value="Unassembled WGS sequence"/>
</dbReference>
<proteinExistence type="predicted"/>
<name>A0ABT0I9X6_9ACTN</name>
<dbReference type="PANTHER" id="PTHR43689">
    <property type="entry name" value="HYDROLASE"/>
    <property type="match status" value="1"/>
</dbReference>
<dbReference type="PANTHER" id="PTHR43689:SF8">
    <property type="entry name" value="ALPHA_BETA-HYDROLASES SUPERFAMILY PROTEIN"/>
    <property type="match status" value="1"/>
</dbReference>
<evidence type="ECO:0000313" key="3">
    <source>
        <dbReference type="Proteomes" id="UP001522868"/>
    </source>
</evidence>
<dbReference type="InterPro" id="IPR029058">
    <property type="entry name" value="AB_hydrolase_fold"/>
</dbReference>
<dbReference type="EMBL" id="JALPTH010000009">
    <property type="protein sequence ID" value="MCK8678127.1"/>
    <property type="molecule type" value="Genomic_DNA"/>
</dbReference>
<evidence type="ECO:0000259" key="1">
    <source>
        <dbReference type="Pfam" id="PF12697"/>
    </source>
</evidence>
<accession>A0ABT0I9X6</accession>
<dbReference type="Pfam" id="PF12697">
    <property type="entry name" value="Abhydrolase_6"/>
    <property type="match status" value="1"/>
</dbReference>
<protein>
    <submittedName>
        <fullName evidence="2">Alpha/beta hydrolase</fullName>
    </submittedName>
</protein>
<dbReference type="SUPFAM" id="SSF53474">
    <property type="entry name" value="alpha/beta-Hydrolases"/>
    <property type="match status" value="1"/>
</dbReference>
<keyword evidence="3" id="KW-1185">Reference proteome</keyword>
<keyword evidence="2" id="KW-0378">Hydrolase</keyword>
<gene>
    <name evidence="2" type="ORF">M1O15_12110</name>
</gene>
<dbReference type="InterPro" id="IPR000073">
    <property type="entry name" value="AB_hydrolase_1"/>
</dbReference>
<dbReference type="PRINTS" id="PR00111">
    <property type="entry name" value="ABHYDROLASE"/>
</dbReference>